<keyword evidence="8 13" id="KW-1133">Transmembrane helix</keyword>
<gene>
    <name evidence="14" type="primary">atp8</name>
</gene>
<keyword evidence="10 12" id="KW-0496">Mitochondrion</keyword>
<evidence type="ECO:0000313" key="14">
    <source>
        <dbReference type="EMBL" id="ALO76776.1"/>
    </source>
</evidence>
<organism evidence="14">
    <name type="scientific">Chrysomelidae sp. SPH01</name>
    <dbReference type="NCBI Taxonomy" id="1213606"/>
    <lineage>
        <taxon>Eukaryota</taxon>
        <taxon>Metazoa</taxon>
        <taxon>Ecdysozoa</taxon>
        <taxon>Arthropoda</taxon>
        <taxon>Hexapoda</taxon>
        <taxon>Insecta</taxon>
        <taxon>Pterygota</taxon>
        <taxon>Neoptera</taxon>
        <taxon>Endopterygota</taxon>
        <taxon>Coleoptera</taxon>
        <taxon>Polyphaga</taxon>
        <taxon>Cucujiformia</taxon>
        <taxon>Chrysomeloidea</taxon>
        <taxon>Chrysomelidae</taxon>
    </lineage>
</organism>
<proteinExistence type="inferred from homology"/>
<evidence type="ECO:0000256" key="11">
    <source>
        <dbReference type="ARBA" id="ARBA00023136"/>
    </source>
</evidence>
<comment type="subcellular location">
    <subcellularLocation>
        <location evidence="1 12">Mitochondrion membrane</location>
        <topology evidence="1 12">Single-pass membrane protein</topology>
    </subcellularLocation>
</comment>
<evidence type="ECO:0000256" key="3">
    <source>
        <dbReference type="ARBA" id="ARBA00011291"/>
    </source>
</evidence>
<keyword evidence="6 12" id="KW-0812">Transmembrane</keyword>
<name>A0A0S2MPY0_9CUCU</name>
<reference evidence="14" key="1">
    <citation type="submission" date="2012-06" db="EMBL/GenBank/DDBJ databases">
        <title>Mitogenomics of the Coleoptera under dense taxon sampling.</title>
        <authorList>
            <person name="Timmermans M.J.T.N."/>
            <person name="Lim J."/>
            <person name="Dodsworth S."/>
            <person name="Haran J."/>
            <person name="Ahrens D."/>
            <person name="Bocak L."/>
            <person name="London A."/>
            <person name="Culverwell L."/>
            <person name="Vogler A.P."/>
        </authorList>
    </citation>
    <scope>NUCLEOTIDE SEQUENCE</scope>
</reference>
<geneLocation type="mitochondrion" evidence="14"/>
<keyword evidence="11 13" id="KW-0472">Membrane</keyword>
<feature type="transmembrane region" description="Helical" evidence="13">
    <location>
        <begin position="7"/>
        <end position="29"/>
    </location>
</feature>
<evidence type="ECO:0000256" key="12">
    <source>
        <dbReference type="RuleBase" id="RU003661"/>
    </source>
</evidence>
<dbReference type="Pfam" id="PF00895">
    <property type="entry name" value="ATP-synt_8"/>
    <property type="match status" value="1"/>
</dbReference>
<comment type="similarity">
    <text evidence="2 12">Belongs to the ATPase protein 8 family.</text>
</comment>
<evidence type="ECO:0000256" key="7">
    <source>
        <dbReference type="ARBA" id="ARBA00022781"/>
    </source>
</evidence>
<dbReference type="GO" id="GO:0031966">
    <property type="term" value="C:mitochondrial membrane"/>
    <property type="evidence" value="ECO:0007669"/>
    <property type="project" value="UniProtKB-SubCell"/>
</dbReference>
<dbReference type="GO" id="GO:0015986">
    <property type="term" value="P:proton motive force-driven ATP synthesis"/>
    <property type="evidence" value="ECO:0007669"/>
    <property type="project" value="InterPro"/>
</dbReference>
<evidence type="ECO:0000256" key="2">
    <source>
        <dbReference type="ARBA" id="ARBA00008892"/>
    </source>
</evidence>
<evidence type="ECO:0000256" key="13">
    <source>
        <dbReference type="SAM" id="Phobius"/>
    </source>
</evidence>
<evidence type="ECO:0000256" key="6">
    <source>
        <dbReference type="ARBA" id="ARBA00022692"/>
    </source>
</evidence>
<accession>A0A0S2MPY0</accession>
<keyword evidence="7 12" id="KW-0375">Hydrogen ion transport</keyword>
<comment type="subunit">
    <text evidence="3">F-type ATPases have 2 components, CF(1) - the catalytic core - and CF(0) - the membrane proton channel.</text>
</comment>
<evidence type="ECO:0000256" key="5">
    <source>
        <dbReference type="ARBA" id="ARBA00022547"/>
    </source>
</evidence>
<keyword evidence="9 12" id="KW-0406">Ion transport</keyword>
<evidence type="ECO:0000256" key="10">
    <source>
        <dbReference type="ARBA" id="ARBA00023128"/>
    </source>
</evidence>
<dbReference type="AlphaFoldDB" id="A0A0S2MPY0"/>
<keyword evidence="4 12" id="KW-0813">Transport</keyword>
<dbReference type="EMBL" id="JX412783">
    <property type="protein sequence ID" value="ALO76776.1"/>
    <property type="molecule type" value="Genomic_DNA"/>
</dbReference>
<dbReference type="GO" id="GO:0015078">
    <property type="term" value="F:proton transmembrane transporter activity"/>
    <property type="evidence" value="ECO:0007669"/>
    <property type="project" value="InterPro"/>
</dbReference>
<protein>
    <recommendedName>
        <fullName evidence="12">ATP synthase complex subunit 8</fullName>
    </recommendedName>
</protein>
<keyword evidence="5 12" id="KW-0138">CF(0)</keyword>
<evidence type="ECO:0000256" key="1">
    <source>
        <dbReference type="ARBA" id="ARBA00004304"/>
    </source>
</evidence>
<evidence type="ECO:0000256" key="4">
    <source>
        <dbReference type="ARBA" id="ARBA00022448"/>
    </source>
</evidence>
<dbReference type="GO" id="GO:0045259">
    <property type="term" value="C:proton-transporting ATP synthase complex"/>
    <property type="evidence" value="ECO:0007669"/>
    <property type="project" value="UniProtKB-KW"/>
</dbReference>
<evidence type="ECO:0000256" key="8">
    <source>
        <dbReference type="ARBA" id="ARBA00022989"/>
    </source>
</evidence>
<sequence length="51" mass="6570">MPQMMPLNWLTLFFMFIIIFTLFNIINYYSFNYTNKFTSTEKKYFKYNWKW</sequence>
<evidence type="ECO:0000256" key="9">
    <source>
        <dbReference type="ARBA" id="ARBA00023065"/>
    </source>
</evidence>
<dbReference type="InterPro" id="IPR001421">
    <property type="entry name" value="ATP8_metazoa"/>
</dbReference>